<dbReference type="RefSeq" id="WP_081856125.1">
    <property type="nucleotide sequence ID" value="NZ_BNER01000002.1"/>
</dbReference>
<dbReference type="Gene3D" id="2.30.30.290">
    <property type="entry name" value="YopX-like domains"/>
    <property type="match status" value="1"/>
</dbReference>
<dbReference type="OrthoDB" id="1809393at2"/>
<evidence type="ECO:0000313" key="2">
    <source>
        <dbReference type="EMBL" id="CDQ39510.1"/>
    </source>
</evidence>
<dbReference type="Proteomes" id="UP000028875">
    <property type="component" value="Unassembled WGS sequence"/>
</dbReference>
<dbReference type="SUPFAM" id="SSF159006">
    <property type="entry name" value="YopX-like"/>
    <property type="match status" value="1"/>
</dbReference>
<dbReference type="eggNOG" id="ENOG5033ART">
    <property type="taxonomic scope" value="Bacteria"/>
</dbReference>
<dbReference type="EMBL" id="CCDP010000001">
    <property type="protein sequence ID" value="CDQ39510.1"/>
    <property type="molecule type" value="Genomic_DNA"/>
</dbReference>
<dbReference type="AlphaFoldDB" id="A0A024QBF6"/>
<dbReference type="NCBIfam" id="TIGR01671">
    <property type="entry name" value="phage_TIGR01671"/>
    <property type="match status" value="1"/>
</dbReference>
<keyword evidence="3" id="KW-1185">Reference proteome</keyword>
<sequence>MRNYKFRAWRPSVGRMNYGIAPINSSRYVVFESKNKNLHDIHGNTGVIMQYTGLKDKNGKEIYEGEILKRTVTVVVFGSGHPPKDVIEYLKVEYRENYAGFYVGEEPLHHFVGARYDVATGCDCTDVEVIGNIYEHPHLLEEGVTS</sequence>
<reference evidence="3" key="2">
    <citation type="submission" date="2014-05" db="EMBL/GenBank/DDBJ databases">
        <title>Draft genome sequence of Virgibacillus massiliensis Vm-5.</title>
        <authorList>
            <person name="Khelaifia S."/>
            <person name="Croce O."/>
            <person name="Lagier J.C."/>
            <person name="Raoult D."/>
        </authorList>
    </citation>
    <scope>NUCLEOTIDE SEQUENCE [LARGE SCALE GENOMIC DNA]</scope>
    <source>
        <strain evidence="3">Vm-5</strain>
    </source>
</reference>
<proteinExistence type="predicted"/>
<dbReference type="STRING" id="1462526.BN990_01815"/>
<feature type="domain" description="YopX protein" evidence="1">
    <location>
        <begin position="5"/>
        <end position="141"/>
    </location>
</feature>
<comment type="caution">
    <text evidence="2">The sequence shown here is derived from an EMBL/GenBank/DDBJ whole genome shotgun (WGS) entry which is preliminary data.</text>
</comment>
<gene>
    <name evidence="2" type="ORF">BN990_01815</name>
</gene>
<evidence type="ECO:0000313" key="3">
    <source>
        <dbReference type="Proteomes" id="UP000028875"/>
    </source>
</evidence>
<protein>
    <submittedName>
        <fullName evidence="2">YopX protein</fullName>
    </submittedName>
</protein>
<organism evidence="2 3">
    <name type="scientific">Virgibacillus massiliensis</name>
    <dbReference type="NCBI Taxonomy" id="1462526"/>
    <lineage>
        <taxon>Bacteria</taxon>
        <taxon>Bacillati</taxon>
        <taxon>Bacillota</taxon>
        <taxon>Bacilli</taxon>
        <taxon>Bacillales</taxon>
        <taxon>Bacillaceae</taxon>
        <taxon>Virgibacillus</taxon>
    </lineage>
</organism>
<dbReference type="InterPro" id="IPR010024">
    <property type="entry name" value="CHP16711"/>
</dbReference>
<dbReference type="Pfam" id="PF09643">
    <property type="entry name" value="YopX"/>
    <property type="match status" value="1"/>
</dbReference>
<accession>A0A024QBF6</accession>
<evidence type="ECO:0000259" key="1">
    <source>
        <dbReference type="Pfam" id="PF09643"/>
    </source>
</evidence>
<name>A0A024QBF6_9BACI</name>
<reference evidence="2 3" key="1">
    <citation type="submission" date="2014-03" db="EMBL/GenBank/DDBJ databases">
        <authorList>
            <person name="Urmite Genomes U."/>
        </authorList>
    </citation>
    <scope>NUCLEOTIDE SEQUENCE [LARGE SCALE GENOMIC DNA]</scope>
    <source>
        <strain evidence="2 3">Vm-5</strain>
    </source>
</reference>
<dbReference type="InterPro" id="IPR023385">
    <property type="entry name" value="YopX-like_C"/>
</dbReference>
<dbReference type="InterPro" id="IPR019096">
    <property type="entry name" value="YopX_protein"/>
</dbReference>